<dbReference type="GO" id="GO:0051453">
    <property type="term" value="P:regulation of intracellular pH"/>
    <property type="evidence" value="ECO:0007669"/>
    <property type="project" value="TreeGrafter"/>
</dbReference>
<evidence type="ECO:0000256" key="9">
    <source>
        <dbReference type="ARBA" id="ARBA00023065"/>
    </source>
</evidence>
<evidence type="ECO:0000256" key="13">
    <source>
        <dbReference type="SAM" id="Coils"/>
    </source>
</evidence>
<reference evidence="17" key="1">
    <citation type="submission" date="2018-09" db="EMBL/GenBank/DDBJ databases">
        <authorList>
            <person name="Livingstone P.G."/>
            <person name="Whitworth D.E."/>
        </authorList>
    </citation>
    <scope>NUCLEOTIDE SEQUENCE [LARGE SCALE GENOMIC DNA]</scope>
    <source>
        <strain evidence="17">AB047A</strain>
    </source>
</reference>
<feature type="domain" description="Cation/H+ exchanger transmembrane" evidence="15">
    <location>
        <begin position="13"/>
        <end position="393"/>
    </location>
</feature>
<proteinExistence type="inferred from homology"/>
<evidence type="ECO:0000256" key="4">
    <source>
        <dbReference type="ARBA" id="ARBA00022449"/>
    </source>
</evidence>
<comment type="subcellular location">
    <subcellularLocation>
        <location evidence="1 12">Cell membrane</location>
        <topology evidence="1 12">Multi-pass membrane protein</topology>
    </subcellularLocation>
</comment>
<comment type="caution">
    <text evidence="16">The sequence shown here is derived from an EMBL/GenBank/DDBJ whole genome shotgun (WGS) entry which is preliminary data.</text>
</comment>
<dbReference type="NCBIfam" id="TIGR00831">
    <property type="entry name" value="a_cpa1"/>
    <property type="match status" value="1"/>
</dbReference>
<feature type="transmembrane region" description="Helical" evidence="12">
    <location>
        <begin position="164"/>
        <end position="185"/>
    </location>
</feature>
<comment type="function">
    <text evidence="12">Na(+)/H(+) antiporter that extrudes sodium in exchange for external protons.</text>
</comment>
<accession>A0A3A8QXH8</accession>
<comment type="similarity">
    <text evidence="2 12">Belongs to the monovalent cation:proton antiporter 1 (CPA1) transporter (TC 2.A.36) family.</text>
</comment>
<feature type="coiled-coil region" evidence="13">
    <location>
        <begin position="442"/>
        <end position="469"/>
    </location>
</feature>
<feature type="transmembrane region" description="Helical" evidence="12">
    <location>
        <begin position="117"/>
        <end position="143"/>
    </location>
</feature>
<dbReference type="GO" id="GO:0005886">
    <property type="term" value="C:plasma membrane"/>
    <property type="evidence" value="ECO:0007669"/>
    <property type="project" value="UniProtKB-SubCell"/>
</dbReference>
<protein>
    <submittedName>
        <fullName evidence="16">Na+/H+ antiporter</fullName>
    </submittedName>
</protein>
<gene>
    <name evidence="16" type="ORF">D7X96_01970</name>
</gene>
<evidence type="ECO:0000259" key="15">
    <source>
        <dbReference type="Pfam" id="PF00999"/>
    </source>
</evidence>
<evidence type="ECO:0000256" key="14">
    <source>
        <dbReference type="SAM" id="MobiDB-lite"/>
    </source>
</evidence>
<evidence type="ECO:0000256" key="10">
    <source>
        <dbReference type="ARBA" id="ARBA00023136"/>
    </source>
</evidence>
<name>A0A3A8QXH8_9BACT</name>
<dbReference type="Gene3D" id="6.10.140.1330">
    <property type="match status" value="1"/>
</dbReference>
<feature type="transmembrane region" description="Helical" evidence="12">
    <location>
        <begin position="191"/>
        <end position="211"/>
    </location>
</feature>
<feature type="transmembrane region" description="Helical" evidence="12">
    <location>
        <begin position="305"/>
        <end position="328"/>
    </location>
</feature>
<dbReference type="Proteomes" id="UP000282656">
    <property type="component" value="Unassembled WGS sequence"/>
</dbReference>
<dbReference type="Pfam" id="PF00999">
    <property type="entry name" value="Na_H_Exchanger"/>
    <property type="match status" value="1"/>
</dbReference>
<dbReference type="InterPro" id="IPR006153">
    <property type="entry name" value="Cation/H_exchanger_TM"/>
</dbReference>
<keyword evidence="17" id="KW-1185">Reference proteome</keyword>
<feature type="transmembrane region" description="Helical" evidence="12">
    <location>
        <begin position="278"/>
        <end position="299"/>
    </location>
</feature>
<organism evidence="16 17">
    <name type="scientific">Corallococcus interemptor</name>
    <dbReference type="NCBI Taxonomy" id="2316720"/>
    <lineage>
        <taxon>Bacteria</taxon>
        <taxon>Pseudomonadati</taxon>
        <taxon>Myxococcota</taxon>
        <taxon>Myxococcia</taxon>
        <taxon>Myxococcales</taxon>
        <taxon>Cystobacterineae</taxon>
        <taxon>Myxococcaceae</taxon>
        <taxon>Corallococcus</taxon>
    </lineage>
</organism>
<evidence type="ECO:0000256" key="2">
    <source>
        <dbReference type="ARBA" id="ARBA00007367"/>
    </source>
</evidence>
<evidence type="ECO:0000256" key="8">
    <source>
        <dbReference type="ARBA" id="ARBA00023053"/>
    </source>
</evidence>
<dbReference type="InterPro" id="IPR004705">
    <property type="entry name" value="Cation/H_exchanger_CPA1_bac"/>
</dbReference>
<evidence type="ECO:0000256" key="1">
    <source>
        <dbReference type="ARBA" id="ARBA00004651"/>
    </source>
</evidence>
<evidence type="ECO:0000256" key="3">
    <source>
        <dbReference type="ARBA" id="ARBA00022448"/>
    </source>
</evidence>
<feature type="transmembrane region" description="Helical" evidence="12">
    <location>
        <begin position="371"/>
        <end position="391"/>
    </location>
</feature>
<keyword evidence="4 12" id="KW-0050">Antiport</keyword>
<sequence>MHFELAFVLLFSIATAVAIAARYFKFPYTVALVLAGLGLGIVQAFEPPHLTKELLFAVILPGLLFEAAFHVDFRKFMKNKLAITSMAIPGVVASMALTALLLSPAMSGLNLLEGFGLIHAMVFASLIVSTDPIAVVGLFKALGAPKRLAILVEGESLLNDGTSVVLFTLVVGVAGGQAFTAGGAVLDFIKVAGMGAVIGAAVGWAVGKVILRVEDAMVEITCTVIAAYGSFVVAEHFHYSGVIAVVVAGMVCGNWAAQEGMGPTVRIAVESFWEYLAFALNSVVFLLIGLEVQLTSLLASWQPILLAYAAVLVGRAVVVYGVSGLLRFTSEKLPWKWSAVLTWSGLRGAVSMVLVLGLPNDFAHRELLVNMTFGVVVLSIIFQGLTMAPMLKWLGITGLKDVYQEQYELARGRLGAIHAALASLEAMRRKREIPVDVLDPMERDYQQKAQAVEQEIITLKQQSNRFHEEEQQEAIRRVLIVEKEAVFNAYQQGTLNKEVYEHLTAELDERIATAKDAEAHGAPEDAHTPPPPQALAS</sequence>
<dbReference type="PANTHER" id="PTHR10110:SF195">
    <property type="entry name" value="NA(+)_H(+) ANTIPORTER NHAS2"/>
    <property type="match status" value="1"/>
</dbReference>
<keyword evidence="3 12" id="KW-0813">Transport</keyword>
<keyword evidence="10 12" id="KW-0472">Membrane</keyword>
<feature type="transmembrane region" description="Helical" evidence="12">
    <location>
        <begin position="239"/>
        <end position="257"/>
    </location>
</feature>
<dbReference type="RefSeq" id="WP_121768827.1">
    <property type="nucleotide sequence ID" value="NZ_RAWM01000003.1"/>
</dbReference>
<comment type="caution">
    <text evidence="12">Lacks conserved residue(s) required for the propagation of feature annotation.</text>
</comment>
<dbReference type="GO" id="GO:0015385">
    <property type="term" value="F:sodium:proton antiporter activity"/>
    <property type="evidence" value="ECO:0007669"/>
    <property type="project" value="InterPro"/>
</dbReference>
<feature type="compositionally biased region" description="Pro residues" evidence="14">
    <location>
        <begin position="528"/>
        <end position="537"/>
    </location>
</feature>
<evidence type="ECO:0000256" key="12">
    <source>
        <dbReference type="RuleBase" id="RU366002"/>
    </source>
</evidence>
<evidence type="ECO:0000313" key="16">
    <source>
        <dbReference type="EMBL" id="RKH73486.1"/>
    </source>
</evidence>
<feature type="compositionally biased region" description="Basic and acidic residues" evidence="14">
    <location>
        <begin position="511"/>
        <end position="527"/>
    </location>
</feature>
<keyword evidence="7 12" id="KW-1133">Transmembrane helix</keyword>
<keyword evidence="8 12" id="KW-0915">Sodium</keyword>
<evidence type="ECO:0000256" key="5">
    <source>
        <dbReference type="ARBA" id="ARBA00022475"/>
    </source>
</evidence>
<keyword evidence="11 12" id="KW-0739">Sodium transport</keyword>
<evidence type="ECO:0000256" key="7">
    <source>
        <dbReference type="ARBA" id="ARBA00022989"/>
    </source>
</evidence>
<evidence type="ECO:0000256" key="6">
    <source>
        <dbReference type="ARBA" id="ARBA00022692"/>
    </source>
</evidence>
<keyword evidence="5 12" id="KW-1003">Cell membrane</keyword>
<dbReference type="PANTHER" id="PTHR10110">
    <property type="entry name" value="SODIUM/HYDROGEN EXCHANGER"/>
    <property type="match status" value="1"/>
</dbReference>
<dbReference type="InterPro" id="IPR018422">
    <property type="entry name" value="Cation/H_exchanger_CPA1"/>
</dbReference>
<feature type="transmembrane region" description="Helical" evidence="12">
    <location>
        <begin position="83"/>
        <end position="105"/>
    </location>
</feature>
<feature type="transmembrane region" description="Helical" evidence="12">
    <location>
        <begin position="340"/>
        <end position="359"/>
    </location>
</feature>
<dbReference type="AlphaFoldDB" id="A0A3A8QXH8"/>
<evidence type="ECO:0000256" key="11">
    <source>
        <dbReference type="ARBA" id="ARBA00023201"/>
    </source>
</evidence>
<evidence type="ECO:0000313" key="17">
    <source>
        <dbReference type="Proteomes" id="UP000282656"/>
    </source>
</evidence>
<dbReference type="EMBL" id="RAWM01000003">
    <property type="protein sequence ID" value="RKH73486.1"/>
    <property type="molecule type" value="Genomic_DNA"/>
</dbReference>
<keyword evidence="13" id="KW-0175">Coiled coil</keyword>
<feature type="transmembrane region" description="Helical" evidence="12">
    <location>
        <begin position="54"/>
        <end position="71"/>
    </location>
</feature>
<keyword evidence="6 12" id="KW-0812">Transmembrane</keyword>
<keyword evidence="9 12" id="KW-0406">Ion transport</keyword>
<feature type="region of interest" description="Disordered" evidence="14">
    <location>
        <begin position="511"/>
        <end position="537"/>
    </location>
</feature>
<dbReference type="GO" id="GO:0015386">
    <property type="term" value="F:potassium:proton antiporter activity"/>
    <property type="evidence" value="ECO:0007669"/>
    <property type="project" value="TreeGrafter"/>
</dbReference>
<dbReference type="GO" id="GO:0098719">
    <property type="term" value="P:sodium ion import across plasma membrane"/>
    <property type="evidence" value="ECO:0007669"/>
    <property type="project" value="TreeGrafter"/>
</dbReference>
<dbReference type="OrthoDB" id="9809206at2"/>